<dbReference type="EMBL" id="BOOI01000046">
    <property type="protein sequence ID" value="GIH86463.1"/>
    <property type="molecule type" value="Genomic_DNA"/>
</dbReference>
<name>A0A8J3WEP5_PLARO</name>
<organism evidence="2 3">
    <name type="scientific">Planobispora rosea</name>
    <dbReference type="NCBI Taxonomy" id="35762"/>
    <lineage>
        <taxon>Bacteria</taxon>
        <taxon>Bacillati</taxon>
        <taxon>Actinomycetota</taxon>
        <taxon>Actinomycetes</taxon>
        <taxon>Streptosporangiales</taxon>
        <taxon>Streptosporangiaceae</taxon>
        <taxon>Planobispora</taxon>
    </lineage>
</organism>
<proteinExistence type="predicted"/>
<accession>A0A8J3WEP5</accession>
<keyword evidence="3" id="KW-1185">Reference proteome</keyword>
<evidence type="ECO:0000313" key="3">
    <source>
        <dbReference type="Proteomes" id="UP000655044"/>
    </source>
</evidence>
<protein>
    <submittedName>
        <fullName evidence="2">Uncharacterized protein</fullName>
    </submittedName>
</protein>
<feature type="region of interest" description="Disordered" evidence="1">
    <location>
        <begin position="17"/>
        <end position="65"/>
    </location>
</feature>
<feature type="compositionally biased region" description="Gly residues" evidence="1">
    <location>
        <begin position="23"/>
        <end position="33"/>
    </location>
</feature>
<reference evidence="2" key="1">
    <citation type="submission" date="2021-01" db="EMBL/GenBank/DDBJ databases">
        <title>Whole genome shotgun sequence of Planobispora rosea NBRC 15558.</title>
        <authorList>
            <person name="Komaki H."/>
            <person name="Tamura T."/>
        </authorList>
    </citation>
    <scope>NUCLEOTIDE SEQUENCE</scope>
    <source>
        <strain evidence="2">NBRC 15558</strain>
    </source>
</reference>
<comment type="caution">
    <text evidence="2">The sequence shown here is derived from an EMBL/GenBank/DDBJ whole genome shotgun (WGS) entry which is preliminary data.</text>
</comment>
<dbReference type="Proteomes" id="UP000655044">
    <property type="component" value="Unassembled WGS sequence"/>
</dbReference>
<gene>
    <name evidence="2" type="ORF">Pro02_48710</name>
</gene>
<evidence type="ECO:0000256" key="1">
    <source>
        <dbReference type="SAM" id="MobiDB-lite"/>
    </source>
</evidence>
<sequence length="65" mass="6676">MVGKERRRAACEVLKQAARKGKGGWSPGPGGLRPGQAEPCNDRQVVGAGPAGGNEPDLRPGQVAQ</sequence>
<evidence type="ECO:0000313" key="2">
    <source>
        <dbReference type="EMBL" id="GIH86463.1"/>
    </source>
</evidence>
<dbReference type="AlphaFoldDB" id="A0A8J3WEP5"/>